<evidence type="ECO:0000313" key="17">
    <source>
        <dbReference type="Proteomes" id="UP000053201"/>
    </source>
</evidence>
<evidence type="ECO:0000256" key="7">
    <source>
        <dbReference type="ARBA" id="ARBA00034103"/>
    </source>
</evidence>
<feature type="domain" description="EH" evidence="14">
    <location>
        <begin position="71"/>
        <end position="164"/>
    </location>
</feature>
<dbReference type="eggNOG" id="KOG1029">
    <property type="taxonomic scope" value="Eukaryota"/>
</dbReference>
<dbReference type="CDD" id="cd00052">
    <property type="entry name" value="EH"/>
    <property type="match status" value="2"/>
</dbReference>
<dbReference type="PROSITE" id="PS50003">
    <property type="entry name" value="PH_DOMAIN"/>
    <property type="match status" value="1"/>
</dbReference>
<feature type="compositionally biased region" description="Polar residues" evidence="9">
    <location>
        <begin position="856"/>
        <end position="885"/>
    </location>
</feature>
<dbReference type="PANTHER" id="PTHR46006">
    <property type="entry name" value="RHO GUANINE NUCLEOTIDE EXCHANGE FACTOR AT 64C, ISOFORM A"/>
    <property type="match status" value="1"/>
</dbReference>
<dbReference type="InterPro" id="IPR002048">
    <property type="entry name" value="EF_hand_dom"/>
</dbReference>
<dbReference type="Pfam" id="PF16652">
    <property type="entry name" value="PH_13"/>
    <property type="match status" value="1"/>
</dbReference>
<dbReference type="Pfam" id="PF00168">
    <property type="entry name" value="C2"/>
    <property type="match status" value="1"/>
</dbReference>
<dbReference type="Pfam" id="PF00621">
    <property type="entry name" value="RhoGEF"/>
    <property type="match status" value="1"/>
</dbReference>
<dbReference type="InterPro" id="IPR035899">
    <property type="entry name" value="DBL_dom_sf"/>
</dbReference>
<dbReference type="GO" id="GO:0042995">
    <property type="term" value="C:cell projection"/>
    <property type="evidence" value="ECO:0007669"/>
    <property type="project" value="UniProtKB-SubCell"/>
</dbReference>
<keyword evidence="6" id="KW-0966">Cell projection</keyword>
<dbReference type="SUPFAM" id="SSF47473">
    <property type="entry name" value="EF-hand"/>
    <property type="match status" value="2"/>
</dbReference>
<gene>
    <name evidence="16" type="ORF">SPPG_07456</name>
</gene>
<dbReference type="CDD" id="cd00030">
    <property type="entry name" value="C2"/>
    <property type="match status" value="1"/>
</dbReference>
<dbReference type="SMART" id="SM00233">
    <property type="entry name" value="PH"/>
    <property type="match status" value="1"/>
</dbReference>
<evidence type="ECO:0000256" key="4">
    <source>
        <dbReference type="ARBA" id="ARBA00022490"/>
    </source>
</evidence>
<keyword evidence="3 8" id="KW-0728">SH3 domain</keyword>
<dbReference type="Gene3D" id="2.60.40.150">
    <property type="entry name" value="C2 domain"/>
    <property type="match status" value="1"/>
</dbReference>
<dbReference type="InterPro" id="IPR000219">
    <property type="entry name" value="DH_dom"/>
</dbReference>
<dbReference type="eggNOG" id="KOG4226">
    <property type="taxonomic scope" value="Eukaryota"/>
</dbReference>
<evidence type="ECO:0000256" key="9">
    <source>
        <dbReference type="SAM" id="MobiDB-lite"/>
    </source>
</evidence>
<dbReference type="InterPro" id="IPR001331">
    <property type="entry name" value="GDS_CDC24_CS"/>
</dbReference>
<feature type="compositionally biased region" description="Low complexity" evidence="9">
    <location>
        <begin position="835"/>
        <end position="846"/>
    </location>
</feature>
<dbReference type="Gene3D" id="2.30.30.40">
    <property type="entry name" value="SH3 Domains"/>
    <property type="match status" value="2"/>
</dbReference>
<evidence type="ECO:0000259" key="15">
    <source>
        <dbReference type="PROSITE" id="PS50222"/>
    </source>
</evidence>
<dbReference type="GO" id="GO:0005509">
    <property type="term" value="F:calcium ion binding"/>
    <property type="evidence" value="ECO:0007669"/>
    <property type="project" value="InterPro"/>
</dbReference>
<feature type="domain" description="DH" evidence="13">
    <location>
        <begin position="1549"/>
        <end position="1732"/>
    </location>
</feature>
<dbReference type="EMBL" id="KQ257465">
    <property type="protein sequence ID" value="KNC97059.1"/>
    <property type="molecule type" value="Genomic_DNA"/>
</dbReference>
<dbReference type="VEuPathDB" id="FungiDB:SPPG_07456"/>
<feature type="domain" description="EH" evidence="14">
    <location>
        <begin position="273"/>
        <end position="362"/>
    </location>
</feature>
<feature type="compositionally biased region" description="Basic and acidic residues" evidence="9">
    <location>
        <begin position="970"/>
        <end position="981"/>
    </location>
</feature>
<feature type="compositionally biased region" description="Low complexity" evidence="9">
    <location>
        <begin position="589"/>
        <end position="609"/>
    </location>
</feature>
<dbReference type="InterPro" id="IPR011993">
    <property type="entry name" value="PH-like_dom_sf"/>
</dbReference>
<dbReference type="STRING" id="645134.A0A0L0H805"/>
<feature type="compositionally biased region" description="Polar residues" evidence="9">
    <location>
        <begin position="724"/>
        <end position="736"/>
    </location>
</feature>
<dbReference type="Gene3D" id="1.10.238.10">
    <property type="entry name" value="EF-hand"/>
    <property type="match status" value="2"/>
</dbReference>
<dbReference type="Pfam" id="PF12763">
    <property type="entry name" value="EH"/>
    <property type="match status" value="2"/>
</dbReference>
<evidence type="ECO:0000256" key="6">
    <source>
        <dbReference type="ARBA" id="ARBA00023273"/>
    </source>
</evidence>
<feature type="region of interest" description="Disordered" evidence="9">
    <location>
        <begin position="589"/>
        <end position="614"/>
    </location>
</feature>
<dbReference type="SMART" id="SM00325">
    <property type="entry name" value="RhoGEF"/>
    <property type="match status" value="1"/>
</dbReference>
<feature type="region of interest" description="Disordered" evidence="9">
    <location>
        <begin position="408"/>
        <end position="430"/>
    </location>
</feature>
<evidence type="ECO:0000256" key="3">
    <source>
        <dbReference type="ARBA" id="ARBA00022443"/>
    </source>
</evidence>
<evidence type="ECO:0000313" key="16">
    <source>
        <dbReference type="EMBL" id="KNC97059.1"/>
    </source>
</evidence>
<feature type="region of interest" description="Disordered" evidence="9">
    <location>
        <begin position="1481"/>
        <end position="1505"/>
    </location>
</feature>
<feature type="compositionally biased region" description="Low complexity" evidence="9">
    <location>
        <begin position="775"/>
        <end position="792"/>
    </location>
</feature>
<accession>A0A0L0H805</accession>
<dbReference type="Gene3D" id="1.20.900.10">
    <property type="entry name" value="Dbl homology (DH) domain"/>
    <property type="match status" value="1"/>
</dbReference>
<dbReference type="SMART" id="SM00326">
    <property type="entry name" value="SH3"/>
    <property type="match status" value="2"/>
</dbReference>
<feature type="compositionally biased region" description="Polar residues" evidence="9">
    <location>
        <begin position="931"/>
        <end position="946"/>
    </location>
</feature>
<evidence type="ECO:0000256" key="8">
    <source>
        <dbReference type="PROSITE-ProRule" id="PRU00192"/>
    </source>
</evidence>
<proteinExistence type="predicted"/>
<dbReference type="GeneID" id="27690670"/>
<feature type="region of interest" description="Disordered" evidence="9">
    <location>
        <begin position="827"/>
        <end position="1110"/>
    </location>
</feature>
<dbReference type="PROSITE" id="PS50031">
    <property type="entry name" value="EH"/>
    <property type="match status" value="2"/>
</dbReference>
<protein>
    <recommendedName>
        <fullName evidence="18">Actin cytoskeleton-regulatory complex protein pan1</fullName>
    </recommendedName>
</protein>
<dbReference type="InterPro" id="IPR051480">
    <property type="entry name" value="Endocytic_GEF_Adapter"/>
</dbReference>
<dbReference type="OrthoDB" id="1716625at2759"/>
<dbReference type="InterPro" id="IPR036028">
    <property type="entry name" value="SH3-like_dom_sf"/>
</dbReference>
<evidence type="ECO:0000259" key="13">
    <source>
        <dbReference type="PROSITE" id="PS50010"/>
    </source>
</evidence>
<dbReference type="RefSeq" id="XP_016605099.1">
    <property type="nucleotide sequence ID" value="XM_016755621.1"/>
</dbReference>
<dbReference type="OMA" id="DATVYKY"/>
<feature type="compositionally biased region" description="Polar residues" evidence="9">
    <location>
        <begin position="562"/>
        <end position="571"/>
    </location>
</feature>
<feature type="compositionally biased region" description="Basic and acidic residues" evidence="9">
    <location>
        <begin position="415"/>
        <end position="430"/>
    </location>
</feature>
<dbReference type="InterPro" id="IPR011992">
    <property type="entry name" value="EF-hand-dom_pair"/>
</dbReference>
<dbReference type="Proteomes" id="UP000053201">
    <property type="component" value="Unassembled WGS sequence"/>
</dbReference>
<evidence type="ECO:0000259" key="10">
    <source>
        <dbReference type="PROSITE" id="PS50002"/>
    </source>
</evidence>
<dbReference type="SUPFAM" id="SSF48065">
    <property type="entry name" value="DBL homology domain (DH-domain)"/>
    <property type="match status" value="1"/>
</dbReference>
<dbReference type="eggNOG" id="KOG4305">
    <property type="taxonomic scope" value="Eukaryota"/>
</dbReference>
<feature type="compositionally biased region" description="Polar residues" evidence="9">
    <location>
        <begin position="1031"/>
        <end position="1044"/>
    </location>
</feature>
<sequence length="2024" mass="217146">MSFQGYGQGSQGFPSQPGGGWGQPSQQGLGAGMFPGQPMGYQAPNFQAAAGSGIGTELAAQVSLPFIEHSDLANYENLFKQANPSSTGHIAAPAARNILVQSGLPNEILARIWSLSAVSTSTSLNFAEFCLAMHLAKLGRNGTMPPPQLPDTVRQQLMASTANLTRAAQGAASGGGGLSAPLGSYTGSAGVTTNLTGGHGSTGYLTPTSTGNASFSGVPRNSTTGMSRSSSFQGVPSGVTVMDGFAGPLVAQAPIQSQSSQGQRQKWAVDPAEKAQYDAIFKVWDPQNSGFISGDRARNIFTQSGLPDGVLAHIWTLADIQKNGKLNADEFAVAMHLVYQKLNGRDLPATLPPELIPPSTRDLDSLTNLAKTQIMSDIVNKKTNPLQRSPFGSSSNLFGIADPLGSFGSTSPNLSDRRKLQEQRDQEEAKRKTIVEKLETKKRELAELRQKTADTNKSATQIQLDIDRLHRDAREGHSDVKYTTTTKESLLEQLQSRSGSGSRGGAETIDQAMNMEKEIRNLLDDCRAFHNKYADQKIQKLRGASGAQSGSGTSVPGGISTLLPNTGSSDPVQSKAAALLAARMAALGVSGPSPSPLSSSPSEKSSSNSGAVQAEIAKVEEERRRRLKELDDASDRVRSIMEQVRSSAPSNASSLNIPRIWNPPVEEKLKFEQGVGLKSKTVRKVIEDLDRQGGYATSTSSWASSNTQPLSAPRDSDAPARKPSLSSSAISTSFPSVPSVPRAGVPDRKTDSTPTSALKSPDPWTPAPPVPAREPPALSFLSNLSSSSAPLNGGNHSPVAGPSLPSPTSAAVNDVVAQAEAAIRAAKERQAKRLAGAGTPTTPGTPTGAGSGNPFGASSTSAGTIPATTTGSESTAFNAFSNTSFGAPKPAEEDDEVSKAMQRLREQEQQLLGENFRLGAGNVGASVPAPTVNNRSQENHPSTVTQGVLAAMEKIRQREKEVLAEQQRIMQEDRERKEKLPAPRKSISGTSAQMPDRSVSSGSGSSFPRSPLGISKDAFQSAPSKKEQGITPPSNAGNDQSEPRTLSPPLAPAISVQEPPEQDGSLPKVGGPPPPPPPPPPGEVKPVKKYVRGTASPTSSGESTPKRKPTLADVGARVPALFAAGAAPVQSIGKVSDRIKNLQGGMAHIFGAPVAIGQQEDTLEHSSHLSPTQAEGTSSGLESDWEVVSKEDTKNHEQLSKDPTLNVGFTTKGGFLDIGASGALGRAVSIGDVFSDKFASSPLHPDPVVISPITITPADAGSILYKARAAYAYEGGADDLRLDVGDVVQVEQEQGEWLYGRVDGRAGWFPKTYVDVIAEDSVVDTARAPTPALLSSRFISRGTALWDYTALQSDEVDLVAGETVGILEKPEQEWWKVENSRGEAGLVPSNYLQEAPDEDGIQLDDTSTAPAGASGGTARSSATELFGKPIESRASSVNSSFYESASDAGAGHATPPLPPKNKVHVMPRSSSLNIHSLAAYGEDEGSEGRPSIGLSSRESNFEDEGDRHVLRSGIPKSTSFAVQPSQASTAWATKVDPYRLQTIAPDERKRQEAIYELIATEQTYVRDLELIYQTFYGPMSQILPHGDLEAVFSNIEDIKMVNAVILSDLEAVQQEHDFVIEAIGDVFCKHADSLSVYQTYCGNFGNALKVLQKQRSENPRVAEYLKRQQTSNPLCRSLDLSSFLLQPMQRITRYSLLLKQILHHTSKTHPDHESVVRALAMSEKAAEMVNTAARERESREKLEEVMKILDLTCDEEHRLDLSAPTRVLGPRIFVHEGPLMKSKSGRKLHAYLFNDVLLLAQPKGKQDRNARGYQFALYRKPMPLNEIAVRDLPKLAGRDHGAVDETCFQVIHGQDAVTVRAPSVAAKRKWVNTLEEQSRHYYMAEKQQAEGSWKGGRFTYGTPIGTLQVMVAEAKNLVRVDRGHKLDLFCRVQLNRQQVKTRTVHSVAPRWNQALVFSVLSLDETLKISVYNYDRYSQDDYLGQAELALDFLEYYGEKETEPITLGLRDVASGSVVIRLMYRKT</sequence>
<name>A0A0L0H805_SPIPD</name>
<feature type="region of interest" description="Disordered" evidence="9">
    <location>
        <begin position="540"/>
        <end position="571"/>
    </location>
</feature>
<dbReference type="CDD" id="cd00160">
    <property type="entry name" value="RhoGEF"/>
    <property type="match status" value="1"/>
</dbReference>
<evidence type="ECO:0000256" key="1">
    <source>
        <dbReference type="ARBA" id="ARBA00004316"/>
    </source>
</evidence>
<feature type="region of interest" description="Disordered" evidence="9">
    <location>
        <begin position="1400"/>
        <end position="1422"/>
    </location>
</feature>
<feature type="domain" description="C2" evidence="12">
    <location>
        <begin position="1882"/>
        <end position="2003"/>
    </location>
</feature>
<dbReference type="Pfam" id="PF07653">
    <property type="entry name" value="SH3_2"/>
    <property type="match status" value="1"/>
</dbReference>
<feature type="compositionally biased region" description="Low complexity" evidence="9">
    <location>
        <begin position="997"/>
        <end position="1011"/>
    </location>
</feature>
<dbReference type="SMART" id="SM00027">
    <property type="entry name" value="EH"/>
    <property type="match status" value="2"/>
</dbReference>
<feature type="compositionally biased region" description="Low complexity" evidence="9">
    <location>
        <begin position="1406"/>
        <end position="1422"/>
    </location>
</feature>
<dbReference type="InterPro" id="IPR001849">
    <property type="entry name" value="PH_domain"/>
</dbReference>
<evidence type="ECO:0000256" key="2">
    <source>
        <dbReference type="ARBA" id="ARBA00004496"/>
    </source>
</evidence>
<dbReference type="PROSITE" id="PS50010">
    <property type="entry name" value="DH_2"/>
    <property type="match status" value="1"/>
</dbReference>
<feature type="domain" description="EF-hand" evidence="15">
    <location>
        <begin position="306"/>
        <end position="341"/>
    </location>
</feature>
<feature type="region of interest" description="Disordered" evidence="9">
    <location>
        <begin position="693"/>
        <end position="809"/>
    </location>
</feature>
<dbReference type="InterPro" id="IPR000008">
    <property type="entry name" value="C2_dom"/>
</dbReference>
<evidence type="ECO:0000259" key="12">
    <source>
        <dbReference type="PROSITE" id="PS50004"/>
    </source>
</evidence>
<feature type="compositionally biased region" description="Polar residues" evidence="9">
    <location>
        <begin position="1168"/>
        <end position="1181"/>
    </location>
</feature>
<feature type="compositionally biased region" description="Gly residues" evidence="9">
    <location>
        <begin position="1"/>
        <end position="10"/>
    </location>
</feature>
<dbReference type="InterPro" id="IPR000261">
    <property type="entry name" value="EH_dom"/>
</dbReference>
<dbReference type="GO" id="GO:0005085">
    <property type="term" value="F:guanyl-nucleotide exchange factor activity"/>
    <property type="evidence" value="ECO:0007669"/>
    <property type="project" value="InterPro"/>
</dbReference>
<dbReference type="PROSITE" id="PS50004">
    <property type="entry name" value="C2"/>
    <property type="match status" value="1"/>
</dbReference>
<comment type="subcellular location">
    <subcellularLocation>
        <location evidence="1">Cell projection</location>
    </subcellularLocation>
    <subcellularLocation>
        <location evidence="2">Cytoplasm</location>
    </subcellularLocation>
    <subcellularLocation>
        <location evidence="7">Synapse</location>
    </subcellularLocation>
</comment>
<dbReference type="PANTHER" id="PTHR46006:SF6">
    <property type="entry name" value="INTERSECTIN-2 ISOFORM X1"/>
    <property type="match status" value="1"/>
</dbReference>
<feature type="domain" description="SH3" evidence="10">
    <location>
        <begin position="1262"/>
        <end position="1319"/>
    </location>
</feature>
<dbReference type="Pfam" id="PF00018">
    <property type="entry name" value="SH3_1"/>
    <property type="match status" value="1"/>
</dbReference>
<dbReference type="InterPro" id="IPR001452">
    <property type="entry name" value="SH3_domain"/>
</dbReference>
<feature type="compositionally biased region" description="Low complexity" evidence="9">
    <location>
        <begin position="543"/>
        <end position="554"/>
    </location>
</feature>
<dbReference type="SUPFAM" id="SSF50044">
    <property type="entry name" value="SH3-domain"/>
    <property type="match status" value="2"/>
</dbReference>
<dbReference type="GO" id="GO:0005737">
    <property type="term" value="C:cytoplasm"/>
    <property type="evidence" value="ECO:0007669"/>
    <property type="project" value="UniProtKB-SubCell"/>
</dbReference>
<dbReference type="PROSITE" id="PS50222">
    <property type="entry name" value="EF_HAND_2"/>
    <property type="match status" value="1"/>
</dbReference>
<dbReference type="PROSITE" id="PS00741">
    <property type="entry name" value="DH_1"/>
    <property type="match status" value="1"/>
</dbReference>
<feature type="domain" description="PH" evidence="11">
    <location>
        <begin position="1772"/>
        <end position="1879"/>
    </location>
</feature>
<dbReference type="InParanoid" id="A0A0L0H805"/>
<keyword evidence="5" id="KW-0770">Synapse</keyword>
<dbReference type="GO" id="GO:0035556">
    <property type="term" value="P:intracellular signal transduction"/>
    <property type="evidence" value="ECO:0007669"/>
    <property type="project" value="InterPro"/>
</dbReference>
<keyword evidence="17" id="KW-1185">Reference proteome</keyword>
<evidence type="ECO:0000259" key="11">
    <source>
        <dbReference type="PROSITE" id="PS50003"/>
    </source>
</evidence>
<dbReference type="PROSITE" id="PS50002">
    <property type="entry name" value="SH3"/>
    <property type="match status" value="2"/>
</dbReference>
<feature type="domain" description="SH3" evidence="10">
    <location>
        <begin position="1337"/>
        <end position="1397"/>
    </location>
</feature>
<feature type="compositionally biased region" description="Pro residues" evidence="9">
    <location>
        <begin position="1070"/>
        <end position="1083"/>
    </location>
</feature>
<dbReference type="CDD" id="cd00174">
    <property type="entry name" value="SH3"/>
    <property type="match status" value="2"/>
</dbReference>
<keyword evidence="4" id="KW-0963">Cytoplasm</keyword>
<dbReference type="InterPro" id="IPR035892">
    <property type="entry name" value="C2_domain_sf"/>
</dbReference>
<dbReference type="SUPFAM" id="SSF50729">
    <property type="entry name" value="PH domain-like"/>
    <property type="match status" value="1"/>
</dbReference>
<feature type="region of interest" description="Disordered" evidence="9">
    <location>
        <begin position="1161"/>
        <end position="1183"/>
    </location>
</feature>
<evidence type="ECO:0000259" key="14">
    <source>
        <dbReference type="PROSITE" id="PS50031"/>
    </source>
</evidence>
<dbReference type="GO" id="GO:0035025">
    <property type="term" value="P:positive regulation of Rho protein signal transduction"/>
    <property type="evidence" value="ECO:0007669"/>
    <property type="project" value="TreeGrafter"/>
</dbReference>
<dbReference type="SUPFAM" id="SSF49562">
    <property type="entry name" value="C2 domain (Calcium/lipid-binding domain, CaLB)"/>
    <property type="match status" value="1"/>
</dbReference>
<organism evidence="16 17">
    <name type="scientific">Spizellomyces punctatus (strain DAOM BR117)</name>
    <dbReference type="NCBI Taxonomy" id="645134"/>
    <lineage>
        <taxon>Eukaryota</taxon>
        <taxon>Fungi</taxon>
        <taxon>Fungi incertae sedis</taxon>
        <taxon>Chytridiomycota</taxon>
        <taxon>Chytridiomycota incertae sedis</taxon>
        <taxon>Chytridiomycetes</taxon>
        <taxon>Spizellomycetales</taxon>
        <taxon>Spizellomycetaceae</taxon>
        <taxon>Spizellomyces</taxon>
    </lineage>
</organism>
<evidence type="ECO:0008006" key="18">
    <source>
        <dbReference type="Google" id="ProtNLM"/>
    </source>
</evidence>
<dbReference type="Gene3D" id="2.30.29.30">
    <property type="entry name" value="Pleckstrin-homology domain (PH domain)/Phosphotyrosine-binding domain (PTB)"/>
    <property type="match status" value="1"/>
</dbReference>
<evidence type="ECO:0000256" key="5">
    <source>
        <dbReference type="ARBA" id="ARBA00023018"/>
    </source>
</evidence>
<feature type="compositionally biased region" description="Basic and acidic residues" evidence="9">
    <location>
        <begin position="953"/>
        <end position="963"/>
    </location>
</feature>
<feature type="compositionally biased region" description="Pro residues" evidence="9">
    <location>
        <begin position="763"/>
        <end position="774"/>
    </location>
</feature>
<dbReference type="SMART" id="SM00239">
    <property type="entry name" value="C2"/>
    <property type="match status" value="1"/>
</dbReference>
<feature type="compositionally biased region" description="Low complexity" evidence="9">
    <location>
        <begin position="696"/>
        <end position="705"/>
    </location>
</feature>
<reference evidence="16 17" key="1">
    <citation type="submission" date="2009-08" db="EMBL/GenBank/DDBJ databases">
        <title>The Genome Sequence of Spizellomyces punctatus strain DAOM BR117.</title>
        <authorList>
            <consortium name="The Broad Institute Genome Sequencing Platform"/>
            <person name="Russ C."/>
            <person name="Cuomo C."/>
            <person name="Shea T."/>
            <person name="Young S.K."/>
            <person name="Zeng Q."/>
            <person name="Koehrsen M."/>
            <person name="Haas B."/>
            <person name="Borodovsky M."/>
            <person name="Guigo R."/>
            <person name="Alvarado L."/>
            <person name="Berlin A."/>
            <person name="Bochicchio J."/>
            <person name="Borenstein D."/>
            <person name="Chapman S."/>
            <person name="Chen Z."/>
            <person name="Engels R."/>
            <person name="Freedman E."/>
            <person name="Gellesch M."/>
            <person name="Goldberg J."/>
            <person name="Griggs A."/>
            <person name="Gujja S."/>
            <person name="Heiman D."/>
            <person name="Hepburn T."/>
            <person name="Howarth C."/>
            <person name="Jen D."/>
            <person name="Larson L."/>
            <person name="Lewis B."/>
            <person name="Mehta T."/>
            <person name="Park D."/>
            <person name="Pearson M."/>
            <person name="Roberts A."/>
            <person name="Saif S."/>
            <person name="Shenoy N."/>
            <person name="Sisk P."/>
            <person name="Stolte C."/>
            <person name="Sykes S."/>
            <person name="Thomson T."/>
            <person name="Walk T."/>
            <person name="White J."/>
            <person name="Yandava C."/>
            <person name="Burger G."/>
            <person name="Gray M.W."/>
            <person name="Holland P.W.H."/>
            <person name="King N."/>
            <person name="Lang F.B.F."/>
            <person name="Roger A.J."/>
            <person name="Ruiz-Trillo I."/>
            <person name="Lander E."/>
            <person name="Nusbaum C."/>
        </authorList>
    </citation>
    <scope>NUCLEOTIDE SEQUENCE [LARGE SCALE GENOMIC DNA]</scope>
    <source>
        <strain evidence="16 17">DAOM BR117</strain>
    </source>
</reference>
<feature type="region of interest" description="Disordered" evidence="9">
    <location>
        <begin position="1"/>
        <end position="34"/>
    </location>
</feature>